<accession>A0A5B7HAB4</accession>
<dbReference type="PANTHER" id="PTHR34239">
    <property type="entry name" value="APPLE DOMAIN-CONTAINING PROTEIN"/>
    <property type="match status" value="1"/>
</dbReference>
<proteinExistence type="predicted"/>
<keyword evidence="3" id="KW-1185">Reference proteome</keyword>
<dbReference type="Proteomes" id="UP000324222">
    <property type="component" value="Unassembled WGS sequence"/>
</dbReference>
<evidence type="ECO:0000256" key="1">
    <source>
        <dbReference type="SAM" id="MobiDB-lite"/>
    </source>
</evidence>
<protein>
    <submittedName>
        <fullName evidence="2">Uncharacterized protein</fullName>
    </submittedName>
</protein>
<gene>
    <name evidence="2" type="ORF">E2C01_060745</name>
</gene>
<feature type="region of interest" description="Disordered" evidence="1">
    <location>
        <begin position="392"/>
        <end position="412"/>
    </location>
</feature>
<reference evidence="2 3" key="1">
    <citation type="submission" date="2019-05" db="EMBL/GenBank/DDBJ databases">
        <title>Another draft genome of Portunus trituberculatus and its Hox gene families provides insights of decapod evolution.</title>
        <authorList>
            <person name="Jeong J.-H."/>
            <person name="Song I."/>
            <person name="Kim S."/>
            <person name="Choi T."/>
            <person name="Kim D."/>
            <person name="Ryu S."/>
            <person name="Kim W."/>
        </authorList>
    </citation>
    <scope>NUCLEOTIDE SEQUENCE [LARGE SCALE GENOMIC DNA]</scope>
    <source>
        <tissue evidence="2">Muscle</tissue>
    </source>
</reference>
<evidence type="ECO:0000313" key="3">
    <source>
        <dbReference type="Proteomes" id="UP000324222"/>
    </source>
</evidence>
<dbReference type="EMBL" id="VSRR010024987">
    <property type="protein sequence ID" value="MPC66595.1"/>
    <property type="molecule type" value="Genomic_DNA"/>
</dbReference>
<evidence type="ECO:0000313" key="2">
    <source>
        <dbReference type="EMBL" id="MPC66595.1"/>
    </source>
</evidence>
<feature type="compositionally biased region" description="Polar residues" evidence="1">
    <location>
        <begin position="403"/>
        <end position="412"/>
    </location>
</feature>
<name>A0A5B7HAB4_PORTR</name>
<dbReference type="OrthoDB" id="7701249at2759"/>
<organism evidence="2 3">
    <name type="scientific">Portunus trituberculatus</name>
    <name type="common">Swimming crab</name>
    <name type="synonym">Neptunus trituberculatus</name>
    <dbReference type="NCBI Taxonomy" id="210409"/>
    <lineage>
        <taxon>Eukaryota</taxon>
        <taxon>Metazoa</taxon>
        <taxon>Ecdysozoa</taxon>
        <taxon>Arthropoda</taxon>
        <taxon>Crustacea</taxon>
        <taxon>Multicrustacea</taxon>
        <taxon>Malacostraca</taxon>
        <taxon>Eumalacostraca</taxon>
        <taxon>Eucarida</taxon>
        <taxon>Decapoda</taxon>
        <taxon>Pleocyemata</taxon>
        <taxon>Brachyura</taxon>
        <taxon>Eubrachyura</taxon>
        <taxon>Portunoidea</taxon>
        <taxon>Portunidae</taxon>
        <taxon>Portuninae</taxon>
        <taxon>Portunus</taxon>
    </lineage>
</organism>
<feature type="region of interest" description="Disordered" evidence="1">
    <location>
        <begin position="1"/>
        <end position="56"/>
    </location>
</feature>
<dbReference type="AlphaFoldDB" id="A0A5B7HAB4"/>
<sequence length="412" mass="44161">MSPPASSDDGAAGPIASPFASRRASVHSQDLSGRDSDSGKSVPFVAGGRVSKHPACHGARRHDVVLNATCPQPVATQPSAPPSQWNVVLDALAELRSEIYQLKLDRRSVRPPSPARVATGVSPSPRPPRVHDGVGPSHGPTCPASPGTFSGFGEAGSDVDVAGTLCPTVSPLLQSAKVFGPPEVVLDAIDGNVAEMVNFLFGCGFGKTTTKHSVRTMECNPEVLDALRLEARRLDFHMKEVNKDVLRAATIITRSLLALDKVAQDEEHPVVAQEVAMINSALALLGNANFRNNLARRFVLKRELNQKFTHLCSEKVPMTQFLFGDVSKNVKQIEESVKFKSTITAKKPSFSWHFLGGKTQGSGHSAPARGFSSRFQSYGFWRPAFRGAQRTSLVSHNADSKNARSPGTNSGK</sequence>
<dbReference type="PANTHER" id="PTHR34239:SF2">
    <property type="entry name" value="TRANSPOSABLE ELEMENT P TRANSPOSASE_THAP9 CONSERVED DOMAIN-CONTAINING PROTEIN"/>
    <property type="match status" value="1"/>
</dbReference>
<feature type="region of interest" description="Disordered" evidence="1">
    <location>
        <begin position="107"/>
        <end position="149"/>
    </location>
</feature>
<comment type="caution">
    <text evidence="2">The sequence shown here is derived from an EMBL/GenBank/DDBJ whole genome shotgun (WGS) entry which is preliminary data.</text>
</comment>